<dbReference type="EMBL" id="DS547143">
    <property type="protein sequence ID" value="EDR01033.1"/>
    <property type="molecule type" value="Genomic_DNA"/>
</dbReference>
<dbReference type="RefSeq" id="XP_001888252.1">
    <property type="nucleotide sequence ID" value="XM_001888217.1"/>
</dbReference>
<reference evidence="1 2" key="1">
    <citation type="journal article" date="2008" name="Nature">
        <title>The genome of Laccaria bicolor provides insights into mycorrhizal symbiosis.</title>
        <authorList>
            <person name="Martin F."/>
            <person name="Aerts A."/>
            <person name="Ahren D."/>
            <person name="Brun A."/>
            <person name="Danchin E.G.J."/>
            <person name="Duchaussoy F."/>
            <person name="Gibon J."/>
            <person name="Kohler A."/>
            <person name="Lindquist E."/>
            <person name="Pereda V."/>
            <person name="Salamov A."/>
            <person name="Shapiro H.J."/>
            <person name="Wuyts J."/>
            <person name="Blaudez D."/>
            <person name="Buee M."/>
            <person name="Brokstein P."/>
            <person name="Canbaeck B."/>
            <person name="Cohen D."/>
            <person name="Courty P.E."/>
            <person name="Coutinho P.M."/>
            <person name="Delaruelle C."/>
            <person name="Detter J.C."/>
            <person name="Deveau A."/>
            <person name="DiFazio S."/>
            <person name="Duplessis S."/>
            <person name="Fraissinet-Tachet L."/>
            <person name="Lucic E."/>
            <person name="Frey-Klett P."/>
            <person name="Fourrey C."/>
            <person name="Feussner I."/>
            <person name="Gay G."/>
            <person name="Grimwood J."/>
            <person name="Hoegger P.J."/>
            <person name="Jain P."/>
            <person name="Kilaru S."/>
            <person name="Labbe J."/>
            <person name="Lin Y.C."/>
            <person name="Legue V."/>
            <person name="Le Tacon F."/>
            <person name="Marmeisse R."/>
            <person name="Melayah D."/>
            <person name="Montanini B."/>
            <person name="Muratet M."/>
            <person name="Nehls U."/>
            <person name="Niculita-Hirzel H."/>
            <person name="Oudot-Le Secq M.P."/>
            <person name="Peter M."/>
            <person name="Quesneville H."/>
            <person name="Rajashekar B."/>
            <person name="Reich M."/>
            <person name="Rouhier N."/>
            <person name="Schmutz J."/>
            <person name="Yin T."/>
            <person name="Chalot M."/>
            <person name="Henrissat B."/>
            <person name="Kuees U."/>
            <person name="Lucas S."/>
            <person name="Van de Peer Y."/>
            <person name="Podila G.K."/>
            <person name="Polle A."/>
            <person name="Pukkila P.J."/>
            <person name="Richardson P.M."/>
            <person name="Rouze P."/>
            <person name="Sanders I.R."/>
            <person name="Stajich J.E."/>
            <person name="Tunlid A."/>
            <person name="Tuskan G."/>
            <person name="Grigoriev I.V."/>
        </authorList>
    </citation>
    <scope>NUCLEOTIDE SEQUENCE [LARGE SCALE GENOMIC DNA]</scope>
    <source>
        <strain evidence="2">S238N-H82 / ATCC MYA-4686</strain>
    </source>
</reference>
<dbReference type="HOGENOM" id="CLU_2542965_0_0_1"/>
<accession>B0DWE5</accession>
<name>B0DWE5_LACBS</name>
<protein>
    <submittedName>
        <fullName evidence="1">Predicted protein</fullName>
    </submittedName>
</protein>
<keyword evidence="2" id="KW-1185">Reference proteome</keyword>
<evidence type="ECO:0000313" key="2">
    <source>
        <dbReference type="Proteomes" id="UP000001194"/>
    </source>
</evidence>
<gene>
    <name evidence="1" type="ORF">LACBIDRAFT_312562</name>
</gene>
<dbReference type="GeneID" id="6083934"/>
<dbReference type="AlphaFoldDB" id="B0DWE5"/>
<dbReference type="Proteomes" id="UP000001194">
    <property type="component" value="Unassembled WGS sequence"/>
</dbReference>
<proteinExistence type="predicted"/>
<sequence length="83" mass="9695">MSLTSALKGLSRSLFVYWPIHAPVMGVTRFAHLMRESWVQFPDEELWGSSLRFIFLGQLWRPMRSQRVVGVESRCDRARALEN</sequence>
<dbReference type="KEGG" id="lbc:LACBIDRAFT_312562"/>
<dbReference type="InParanoid" id="B0DWE5"/>
<evidence type="ECO:0000313" key="1">
    <source>
        <dbReference type="EMBL" id="EDR01033.1"/>
    </source>
</evidence>
<organism evidence="2">
    <name type="scientific">Laccaria bicolor (strain S238N-H82 / ATCC MYA-4686)</name>
    <name type="common">Bicoloured deceiver</name>
    <name type="synonym">Laccaria laccata var. bicolor</name>
    <dbReference type="NCBI Taxonomy" id="486041"/>
    <lineage>
        <taxon>Eukaryota</taxon>
        <taxon>Fungi</taxon>
        <taxon>Dikarya</taxon>
        <taxon>Basidiomycota</taxon>
        <taxon>Agaricomycotina</taxon>
        <taxon>Agaricomycetes</taxon>
        <taxon>Agaricomycetidae</taxon>
        <taxon>Agaricales</taxon>
        <taxon>Agaricineae</taxon>
        <taxon>Hydnangiaceae</taxon>
        <taxon>Laccaria</taxon>
    </lineage>
</organism>